<keyword evidence="1" id="KW-0547">Nucleotide-binding</keyword>
<dbReference type="PANTHER" id="PTHR47959:SF1">
    <property type="entry name" value="ATP-DEPENDENT RNA HELICASE DBPA"/>
    <property type="match status" value="1"/>
</dbReference>
<feature type="compositionally biased region" description="Low complexity" evidence="5">
    <location>
        <begin position="292"/>
        <end position="301"/>
    </location>
</feature>
<feature type="domain" description="Helicase ATP-binding" evidence="6">
    <location>
        <begin position="332"/>
        <end position="508"/>
    </location>
</feature>
<dbReference type="InterPro" id="IPR001650">
    <property type="entry name" value="Helicase_C-like"/>
</dbReference>
<keyword evidence="4" id="KW-0067">ATP-binding</keyword>
<proteinExistence type="predicted"/>
<feature type="compositionally biased region" description="Basic and acidic residues" evidence="5">
    <location>
        <begin position="243"/>
        <end position="254"/>
    </location>
</feature>
<dbReference type="GO" id="GO:0005829">
    <property type="term" value="C:cytosol"/>
    <property type="evidence" value="ECO:0007669"/>
    <property type="project" value="TreeGrafter"/>
</dbReference>
<feature type="region of interest" description="Disordered" evidence="5">
    <location>
        <begin position="108"/>
        <end position="192"/>
    </location>
</feature>
<dbReference type="PANTHER" id="PTHR47959">
    <property type="entry name" value="ATP-DEPENDENT RNA HELICASE RHLE-RELATED"/>
    <property type="match status" value="1"/>
</dbReference>
<keyword evidence="9" id="KW-1185">Reference proteome</keyword>
<dbReference type="GO" id="GO:0003724">
    <property type="term" value="F:RNA helicase activity"/>
    <property type="evidence" value="ECO:0007669"/>
    <property type="project" value="TreeGrafter"/>
</dbReference>
<dbReference type="SUPFAM" id="SSF52540">
    <property type="entry name" value="P-loop containing nucleoside triphosphate hydrolases"/>
    <property type="match status" value="1"/>
</dbReference>
<accession>U6KXQ9</accession>
<dbReference type="EMBL" id="HG675735">
    <property type="protein sequence ID" value="CDJ42761.1"/>
    <property type="molecule type" value="Genomic_DNA"/>
</dbReference>
<feature type="region of interest" description="Disordered" evidence="5">
    <location>
        <begin position="866"/>
        <end position="944"/>
    </location>
</feature>
<dbReference type="PROSITE" id="PS51192">
    <property type="entry name" value="HELICASE_ATP_BIND_1"/>
    <property type="match status" value="1"/>
</dbReference>
<name>U6KXQ9_EIMTE</name>
<keyword evidence="2" id="KW-0378">Hydrolase</keyword>
<gene>
    <name evidence="8" type="ORF">ETH_00031975</name>
</gene>
<feature type="compositionally biased region" description="Basic residues" evidence="5">
    <location>
        <begin position="894"/>
        <end position="905"/>
    </location>
</feature>
<feature type="compositionally biased region" description="Basic and acidic residues" evidence="5">
    <location>
        <begin position="906"/>
        <end position="922"/>
    </location>
</feature>
<protein>
    <submittedName>
        <fullName evidence="8">ATP-dependent RNA helicase, putative</fullName>
    </submittedName>
</protein>
<feature type="compositionally biased region" description="Low complexity" evidence="5">
    <location>
        <begin position="935"/>
        <end position="944"/>
    </location>
</feature>
<reference evidence="8" key="2">
    <citation type="submission" date="2013-10" db="EMBL/GenBank/DDBJ databases">
        <authorList>
            <person name="Aslett M."/>
        </authorList>
    </citation>
    <scope>NUCLEOTIDE SEQUENCE [LARGE SCALE GENOMIC DNA]</scope>
    <source>
        <strain evidence="8">Houghton</strain>
    </source>
</reference>
<dbReference type="InterPro" id="IPR011545">
    <property type="entry name" value="DEAD/DEAH_box_helicase_dom"/>
</dbReference>
<dbReference type="GO" id="GO:0005524">
    <property type="term" value="F:ATP binding"/>
    <property type="evidence" value="ECO:0007669"/>
    <property type="project" value="UniProtKB-KW"/>
</dbReference>
<evidence type="ECO:0000313" key="8">
    <source>
        <dbReference type="EMBL" id="CDJ42761.1"/>
    </source>
</evidence>
<dbReference type="Gene3D" id="3.40.50.300">
    <property type="entry name" value="P-loop containing nucleotide triphosphate hydrolases"/>
    <property type="match status" value="2"/>
</dbReference>
<dbReference type="OMA" id="NDESNAH"/>
<evidence type="ECO:0000256" key="1">
    <source>
        <dbReference type="ARBA" id="ARBA00022741"/>
    </source>
</evidence>
<evidence type="ECO:0000259" key="6">
    <source>
        <dbReference type="PROSITE" id="PS51192"/>
    </source>
</evidence>
<evidence type="ECO:0000256" key="3">
    <source>
        <dbReference type="ARBA" id="ARBA00022806"/>
    </source>
</evidence>
<organism evidence="8 9">
    <name type="scientific">Eimeria tenella</name>
    <name type="common">Coccidian parasite</name>
    <dbReference type="NCBI Taxonomy" id="5802"/>
    <lineage>
        <taxon>Eukaryota</taxon>
        <taxon>Sar</taxon>
        <taxon>Alveolata</taxon>
        <taxon>Apicomplexa</taxon>
        <taxon>Conoidasida</taxon>
        <taxon>Coccidia</taxon>
        <taxon>Eucoccidiorida</taxon>
        <taxon>Eimeriorina</taxon>
        <taxon>Eimeriidae</taxon>
        <taxon>Eimeria</taxon>
    </lineage>
</organism>
<keyword evidence="3 8" id="KW-0347">Helicase</keyword>
<dbReference type="InterPro" id="IPR000629">
    <property type="entry name" value="RNA-helicase_DEAD-box_CS"/>
</dbReference>
<feature type="compositionally biased region" description="Polar residues" evidence="5">
    <location>
        <begin position="518"/>
        <end position="528"/>
    </location>
</feature>
<dbReference type="VEuPathDB" id="ToxoDB:ETH_00031975"/>
<dbReference type="InterPro" id="IPR027417">
    <property type="entry name" value="P-loop_NTPase"/>
</dbReference>
<feature type="compositionally biased region" description="Low complexity" evidence="5">
    <location>
        <begin position="108"/>
        <end position="136"/>
    </location>
</feature>
<feature type="region of interest" description="Disordered" evidence="5">
    <location>
        <begin position="501"/>
        <end position="533"/>
    </location>
</feature>
<evidence type="ECO:0000256" key="2">
    <source>
        <dbReference type="ARBA" id="ARBA00022801"/>
    </source>
</evidence>
<reference evidence="8" key="1">
    <citation type="submission" date="2013-10" db="EMBL/GenBank/DDBJ databases">
        <title>Genomic analysis of the causative agents of coccidiosis in chickens.</title>
        <authorList>
            <person name="Reid A.J."/>
            <person name="Blake D."/>
            <person name="Billington K."/>
            <person name="Browne H."/>
            <person name="Dunn M."/>
            <person name="Hung S."/>
            <person name="Kawahara F."/>
            <person name="Miranda-Saavedra D."/>
            <person name="Mourier T."/>
            <person name="Nagra H."/>
            <person name="Otto T.D."/>
            <person name="Rawlings N."/>
            <person name="Sanchez A."/>
            <person name="Sanders M."/>
            <person name="Subramaniam C."/>
            <person name="Tay Y."/>
            <person name="Dear P."/>
            <person name="Doerig C."/>
            <person name="Gruber A."/>
            <person name="Parkinson J."/>
            <person name="Shirley M."/>
            <person name="Wan K.L."/>
            <person name="Berriman M."/>
            <person name="Tomley F."/>
            <person name="Pain A."/>
        </authorList>
    </citation>
    <scope>NUCLEOTIDE SEQUENCE [LARGE SCALE GENOMIC DNA]</scope>
    <source>
        <strain evidence="8">Houghton</strain>
    </source>
</reference>
<feature type="domain" description="Helicase C-terminal" evidence="7">
    <location>
        <begin position="572"/>
        <end position="718"/>
    </location>
</feature>
<dbReference type="InterPro" id="IPR014001">
    <property type="entry name" value="Helicase_ATP-bd"/>
</dbReference>
<dbReference type="PROSITE" id="PS00039">
    <property type="entry name" value="DEAD_ATP_HELICASE"/>
    <property type="match status" value="1"/>
</dbReference>
<evidence type="ECO:0000313" key="9">
    <source>
        <dbReference type="Proteomes" id="UP000030747"/>
    </source>
</evidence>
<dbReference type="Pfam" id="PF00270">
    <property type="entry name" value="DEAD"/>
    <property type="match status" value="1"/>
</dbReference>
<dbReference type="OrthoDB" id="332960at2759"/>
<dbReference type="InterPro" id="IPR044742">
    <property type="entry name" value="DEAD/DEAH_RhlB"/>
</dbReference>
<dbReference type="CDD" id="cd00268">
    <property type="entry name" value="DEADc"/>
    <property type="match status" value="1"/>
</dbReference>
<dbReference type="RefSeq" id="XP_013233511.1">
    <property type="nucleotide sequence ID" value="XM_013378057.1"/>
</dbReference>
<dbReference type="Pfam" id="PF00271">
    <property type="entry name" value="Helicase_C"/>
    <property type="match status" value="1"/>
</dbReference>
<dbReference type="CDD" id="cd18787">
    <property type="entry name" value="SF2_C_DEAD"/>
    <property type="match status" value="1"/>
</dbReference>
<feature type="region of interest" description="Disordered" evidence="5">
    <location>
        <begin position="226"/>
        <end position="301"/>
    </location>
</feature>
<dbReference type="GeneID" id="25255461"/>
<feature type="compositionally biased region" description="Low complexity" evidence="5">
    <location>
        <begin position="257"/>
        <end position="269"/>
    </location>
</feature>
<dbReference type="Proteomes" id="UP000030747">
    <property type="component" value="Unassembled WGS sequence"/>
</dbReference>
<dbReference type="GO" id="GO:0003676">
    <property type="term" value="F:nucleic acid binding"/>
    <property type="evidence" value="ECO:0007669"/>
    <property type="project" value="InterPro"/>
</dbReference>
<sequence length="944" mass="102600">MALQACSGGLRGPLRAALTAVRSHGAASCYSQLPEVAPAAAAAAARPLESNATLGYKAQVLATPEFPGEYRGTPSASGSSVWPRTNFPTGCLCNCIGRSISHIRSIGECHSSSSGASSSSSRSTSVSRTSTSSCGSPEAARRRTPAGTAFLHPPDLRVPRIRRHPRQLQEPQEQQQQKEQEPPQKQPQQKAHVYLHPSVQGARKPLAANKKRHSVAAVEKANASEAAAAAEKRSRTAAAAATERPHKFCREHRGPKASPSAASAASAAADNADTRGSLPGAAEQNDVGTADSSSSSSSRASSSRHGILCKALKASLAAQSLQTLTEVQKRAFPHIFAGRNALIRSPTGTGKTLAYVLPLLQRLQQQKWPREEPILILTPTRELAEQVAAQFYKFRGSIDCHVIVAVGGPRGGPALGPVLLQQRGAHVVIGTPGRIEALSVARELLHLEQLQCLVLDEADKLVGPSFEASLAALLPQLSPNRQTILVSATFPKWLSKPLQDAFGTYSPPQQEEQQAEQKSPTGQPPSEQQQHKASEEAVVIDLSALSGSELSPSVSHFAARVPRALGERCRRAALLLLQRLPPGAQCIIFCCSRDEVSWLAAHPLLQQQAAQPLHADMSQRQRRHTVLRFRDKKFSVLIASDLAARGLDFPGVKMVLQWGPPLSPEVYIHRAGRTGRGGEVGEVVVLYDEAQRQQLRRLESQLKIHFSPAKTPTEADVQQQLLERLESDITSFPFAADSGPLLPFAAAQWKRWGPRVLAAGLCLLLQRQQRMSWVSCLSGRQHCVAILFHDPMGTELRTRSDLMELLRGALNPHQLALLGRIALSSRGFIVDMPPSVAARLKVSPRVKERGLRISFLTSLPPILQQQHATREELERRRSSKRSARTSPIYERASPRARRRAARKLARQREAVAVRQTLRERLQLGRKRRNVQNRDSAASESSSSG</sequence>
<evidence type="ECO:0000256" key="5">
    <source>
        <dbReference type="SAM" id="MobiDB-lite"/>
    </source>
</evidence>
<dbReference type="AlphaFoldDB" id="U6KXQ9"/>
<dbReference type="VEuPathDB" id="ToxoDB:ETH2_1513600"/>
<dbReference type="InterPro" id="IPR050079">
    <property type="entry name" value="DEAD_box_RNA_helicase"/>
</dbReference>
<evidence type="ECO:0000256" key="4">
    <source>
        <dbReference type="ARBA" id="ARBA00022840"/>
    </source>
</evidence>
<evidence type="ECO:0000259" key="7">
    <source>
        <dbReference type="PROSITE" id="PS51194"/>
    </source>
</evidence>
<dbReference type="PROSITE" id="PS51194">
    <property type="entry name" value="HELICASE_CTER"/>
    <property type="match status" value="1"/>
</dbReference>
<dbReference type="GO" id="GO:0016787">
    <property type="term" value="F:hydrolase activity"/>
    <property type="evidence" value="ECO:0007669"/>
    <property type="project" value="UniProtKB-KW"/>
</dbReference>
<dbReference type="SMART" id="SM00490">
    <property type="entry name" value="HELICc"/>
    <property type="match status" value="1"/>
</dbReference>
<dbReference type="SMART" id="SM00487">
    <property type="entry name" value="DEXDc"/>
    <property type="match status" value="1"/>
</dbReference>